<sequence length="79" mass="8799">MVCVSKLIVDLDVMPAATIISRDMVIFSDRSSFSCGYIGAHRGASCGQDKPDCQSDSITKKQEYRREIVWYTTSIKSTT</sequence>
<keyword evidence="2" id="KW-1185">Reference proteome</keyword>
<comment type="caution">
    <text evidence="1">The sequence shown here is derived from an EMBL/GenBank/DDBJ whole genome shotgun (WGS) entry which is preliminary data.</text>
</comment>
<dbReference type="EMBL" id="RWGY01000002">
    <property type="protein sequence ID" value="TVU50476.1"/>
    <property type="molecule type" value="Genomic_DNA"/>
</dbReference>
<name>A0A5J9WRA2_9POAL</name>
<reference evidence="1 2" key="1">
    <citation type="journal article" date="2019" name="Sci. Rep.">
        <title>A high-quality genome of Eragrostis curvula grass provides insights into Poaceae evolution and supports new strategies to enhance forage quality.</title>
        <authorList>
            <person name="Carballo J."/>
            <person name="Santos B.A.C.M."/>
            <person name="Zappacosta D."/>
            <person name="Garbus I."/>
            <person name="Selva J.P."/>
            <person name="Gallo C.A."/>
            <person name="Diaz A."/>
            <person name="Albertini E."/>
            <person name="Caccamo M."/>
            <person name="Echenique V."/>
        </authorList>
    </citation>
    <scope>NUCLEOTIDE SEQUENCE [LARGE SCALE GENOMIC DNA]</scope>
    <source>
        <strain evidence="2">cv. Victoria</strain>
        <tissue evidence="1">Leaf</tissue>
    </source>
</reference>
<proteinExistence type="predicted"/>
<organism evidence="1 2">
    <name type="scientific">Eragrostis curvula</name>
    <name type="common">weeping love grass</name>
    <dbReference type="NCBI Taxonomy" id="38414"/>
    <lineage>
        <taxon>Eukaryota</taxon>
        <taxon>Viridiplantae</taxon>
        <taxon>Streptophyta</taxon>
        <taxon>Embryophyta</taxon>
        <taxon>Tracheophyta</taxon>
        <taxon>Spermatophyta</taxon>
        <taxon>Magnoliopsida</taxon>
        <taxon>Liliopsida</taxon>
        <taxon>Poales</taxon>
        <taxon>Poaceae</taxon>
        <taxon>PACMAD clade</taxon>
        <taxon>Chloridoideae</taxon>
        <taxon>Eragrostideae</taxon>
        <taxon>Eragrostidinae</taxon>
        <taxon>Eragrostis</taxon>
    </lineage>
</organism>
<evidence type="ECO:0000313" key="2">
    <source>
        <dbReference type="Proteomes" id="UP000324897"/>
    </source>
</evidence>
<dbReference type="Proteomes" id="UP000324897">
    <property type="component" value="Chromosome 6"/>
</dbReference>
<dbReference type="Gramene" id="TVU50476">
    <property type="protein sequence ID" value="TVU50476"/>
    <property type="gene ID" value="EJB05_01848"/>
</dbReference>
<evidence type="ECO:0000313" key="1">
    <source>
        <dbReference type="EMBL" id="TVU50476.1"/>
    </source>
</evidence>
<feature type="non-terminal residue" evidence="1">
    <location>
        <position position="1"/>
    </location>
</feature>
<protein>
    <submittedName>
        <fullName evidence="1">Uncharacterized protein</fullName>
    </submittedName>
</protein>
<dbReference type="AlphaFoldDB" id="A0A5J9WRA2"/>
<accession>A0A5J9WRA2</accession>
<gene>
    <name evidence="1" type="ORF">EJB05_01848</name>
</gene>